<dbReference type="AlphaFoldDB" id="A0A7M7GIT7"/>
<sequence length="233" mass="27568">MAVCTLSNAFRRLNIFRKGIISAHLSTQHTELPLKANLILLQPEKLSNKHFENHVTFTARSVNLNFDIPRNGLPISKIIECPIIPNFQIDEPVKNKIEKSDIIPNEVVETPGTNIIEKQAARLIVIRRKKMKKHKRRKFLKKMKFVILKRRQKKKLLRERAFQAELQEIYAKAEQFDPKEYVAEQLHILKRERLPTKWRGEVVPESMIIQFMKEKADKKAHKQRLHNYRLKLD</sequence>
<keyword evidence="3" id="KW-1185">Reference proteome</keyword>
<evidence type="ECO:0000313" key="3">
    <source>
        <dbReference type="Proteomes" id="UP000002358"/>
    </source>
</evidence>
<dbReference type="OMA" id="NIFRKGI"/>
<evidence type="ECO:0000259" key="1">
    <source>
        <dbReference type="SMART" id="SM01155"/>
    </source>
</evidence>
<dbReference type="OrthoDB" id="6423950at2759"/>
<dbReference type="SMART" id="SM01155">
    <property type="entry name" value="DUF1713"/>
    <property type="match status" value="1"/>
</dbReference>
<protein>
    <recommendedName>
        <fullName evidence="1">Ribosomal protein mS38 C-terminal domain-containing protein</fullName>
    </recommendedName>
</protein>
<dbReference type="EnsemblMetazoa" id="XM_003427414">
    <property type="protein sequence ID" value="XP_003427462"/>
    <property type="gene ID" value="LOC100679774"/>
</dbReference>
<organism evidence="2 3">
    <name type="scientific">Nasonia vitripennis</name>
    <name type="common">Parasitic wasp</name>
    <dbReference type="NCBI Taxonomy" id="7425"/>
    <lineage>
        <taxon>Eukaryota</taxon>
        <taxon>Metazoa</taxon>
        <taxon>Ecdysozoa</taxon>
        <taxon>Arthropoda</taxon>
        <taxon>Hexapoda</taxon>
        <taxon>Insecta</taxon>
        <taxon>Pterygota</taxon>
        <taxon>Neoptera</taxon>
        <taxon>Endopterygota</taxon>
        <taxon>Hymenoptera</taxon>
        <taxon>Apocrita</taxon>
        <taxon>Proctotrupomorpha</taxon>
        <taxon>Chalcidoidea</taxon>
        <taxon>Pteromalidae</taxon>
        <taxon>Pteromalinae</taxon>
        <taxon>Nasonia</taxon>
    </lineage>
</organism>
<gene>
    <name evidence="2" type="primary">100679774</name>
</gene>
<dbReference type="InParanoid" id="A0A7M7GIT7"/>
<feature type="domain" description="Ribosomal protein mS38 C-terminal" evidence="1">
    <location>
        <begin position="119"/>
        <end position="154"/>
    </location>
</feature>
<reference evidence="2" key="1">
    <citation type="submission" date="2021-01" db="UniProtKB">
        <authorList>
            <consortium name="EnsemblMetazoa"/>
        </authorList>
    </citation>
    <scope>IDENTIFICATION</scope>
</reference>
<dbReference type="SMR" id="A0A7M7GIT7"/>
<dbReference type="KEGG" id="nvi:100679774"/>
<evidence type="ECO:0000313" key="2">
    <source>
        <dbReference type="EnsemblMetazoa" id="XP_003427462"/>
    </source>
</evidence>
<dbReference type="Proteomes" id="UP000002358">
    <property type="component" value="Unassembled WGS sequence"/>
</dbReference>
<proteinExistence type="predicted"/>
<dbReference type="InterPro" id="IPR013177">
    <property type="entry name" value="Ribosomal_mS38_C"/>
</dbReference>
<accession>A0A7M7GIT7</accession>
<name>A0A7M7GIT7_NASVI</name>